<gene>
    <name evidence="2" type="ORF">AWRI4620_LOCUS2156</name>
</gene>
<feature type="compositionally biased region" description="Polar residues" evidence="1">
    <location>
        <begin position="33"/>
        <end position="42"/>
    </location>
</feature>
<protein>
    <submittedName>
        <fullName evidence="2">Uncharacterized protein</fullName>
    </submittedName>
</protein>
<feature type="compositionally biased region" description="Basic and acidic residues" evidence="1">
    <location>
        <begin position="54"/>
        <end position="73"/>
    </location>
</feature>
<organism evidence="2 3">
    <name type="scientific">Aureobasidium uvarum</name>
    <dbReference type="NCBI Taxonomy" id="2773716"/>
    <lineage>
        <taxon>Eukaryota</taxon>
        <taxon>Fungi</taxon>
        <taxon>Dikarya</taxon>
        <taxon>Ascomycota</taxon>
        <taxon>Pezizomycotina</taxon>
        <taxon>Dothideomycetes</taxon>
        <taxon>Dothideomycetidae</taxon>
        <taxon>Dothideales</taxon>
        <taxon>Saccotheciaceae</taxon>
        <taxon>Aureobasidium</taxon>
    </lineage>
</organism>
<dbReference type="Proteomes" id="UP000745764">
    <property type="component" value="Unassembled WGS sequence"/>
</dbReference>
<name>A0A9N8PR88_9PEZI</name>
<proteinExistence type="predicted"/>
<evidence type="ECO:0000313" key="3">
    <source>
        <dbReference type="Proteomes" id="UP000745764"/>
    </source>
</evidence>
<feature type="compositionally biased region" description="Polar residues" evidence="1">
    <location>
        <begin position="109"/>
        <end position="124"/>
    </location>
</feature>
<dbReference type="AlphaFoldDB" id="A0A9N8PR88"/>
<evidence type="ECO:0000256" key="1">
    <source>
        <dbReference type="SAM" id="MobiDB-lite"/>
    </source>
</evidence>
<comment type="caution">
    <text evidence="2">The sequence shown here is derived from an EMBL/GenBank/DDBJ whole genome shotgun (WGS) entry which is preliminary data.</text>
</comment>
<feature type="compositionally biased region" description="Basic and acidic residues" evidence="1">
    <location>
        <begin position="96"/>
        <end position="108"/>
    </location>
</feature>
<dbReference type="EMBL" id="CAINUL010000002">
    <property type="protein sequence ID" value="CAD0107901.1"/>
    <property type="molecule type" value="Genomic_DNA"/>
</dbReference>
<reference evidence="2" key="1">
    <citation type="submission" date="2020-06" db="EMBL/GenBank/DDBJ databases">
        <authorList>
            <person name="Onetto C."/>
        </authorList>
    </citation>
    <scope>NUCLEOTIDE SEQUENCE</scope>
</reference>
<sequence>MSRPAPIDTQSSAIKRAAGRVVSFLTPKKDKFSPTSPENSQKPLPPFEPQRLLEAGRERHDLPQRPLQREPSRHSLRPSVSRSSLRPDMYSHSRAGSRDTRDHRDRSASRGSVISHTRSASRMSMRSFDSRWTRDEPYRDPDNREFKLKRDAEPKEIDGITHWWTNLYLEGKFLGHFFCRQEPRFKPDCFFPGMIIWATHAFFQNNLNATPGDPRIALTRHAPVYVKPRPMVVLYSTDSGLCCAPMFSLDNKNQWHRRKYEYIAITKEGDDWQGETDWAGVLTFRPHP</sequence>
<feature type="region of interest" description="Disordered" evidence="1">
    <location>
        <begin position="25"/>
        <end position="126"/>
    </location>
</feature>
<evidence type="ECO:0000313" key="2">
    <source>
        <dbReference type="EMBL" id="CAD0107901.1"/>
    </source>
</evidence>
<feature type="compositionally biased region" description="Low complexity" evidence="1">
    <location>
        <begin position="77"/>
        <end position="87"/>
    </location>
</feature>
<keyword evidence="3" id="KW-1185">Reference proteome</keyword>
<accession>A0A9N8PR88</accession>
<dbReference type="OrthoDB" id="3824135at2759"/>